<organism evidence="3">
    <name type="scientific">Zooxanthella nutricula</name>
    <dbReference type="NCBI Taxonomy" id="1333877"/>
    <lineage>
        <taxon>Eukaryota</taxon>
        <taxon>Sar</taxon>
        <taxon>Alveolata</taxon>
        <taxon>Dinophyceae</taxon>
        <taxon>Peridiniales</taxon>
        <taxon>Peridiniales incertae sedis</taxon>
        <taxon>Zooxanthella</taxon>
    </lineage>
</organism>
<gene>
    <name evidence="3" type="ORF">BRAN1462_LOCUS45521</name>
</gene>
<keyword evidence="2" id="KW-0812">Transmembrane</keyword>
<keyword evidence="2" id="KW-0472">Membrane</keyword>
<keyword evidence="2" id="KW-1133">Transmembrane helix</keyword>
<feature type="transmembrane region" description="Helical" evidence="2">
    <location>
        <begin position="12"/>
        <end position="30"/>
    </location>
</feature>
<feature type="region of interest" description="Disordered" evidence="1">
    <location>
        <begin position="328"/>
        <end position="347"/>
    </location>
</feature>
<evidence type="ECO:0000256" key="1">
    <source>
        <dbReference type="SAM" id="MobiDB-lite"/>
    </source>
</evidence>
<dbReference type="EMBL" id="HBGW01071369">
    <property type="protein sequence ID" value="CAD9621503.1"/>
    <property type="molecule type" value="Transcribed_RNA"/>
</dbReference>
<dbReference type="AlphaFoldDB" id="A0A7S2PV99"/>
<evidence type="ECO:0000256" key="2">
    <source>
        <dbReference type="SAM" id="Phobius"/>
    </source>
</evidence>
<protein>
    <submittedName>
        <fullName evidence="3">Uncharacterized protein</fullName>
    </submittedName>
</protein>
<accession>A0A7S2PV99</accession>
<evidence type="ECO:0000313" key="3">
    <source>
        <dbReference type="EMBL" id="CAD9621503.1"/>
    </source>
</evidence>
<proteinExistence type="predicted"/>
<reference evidence="3" key="1">
    <citation type="submission" date="2021-01" db="EMBL/GenBank/DDBJ databases">
        <authorList>
            <person name="Corre E."/>
            <person name="Pelletier E."/>
            <person name="Niang G."/>
            <person name="Scheremetjew M."/>
            <person name="Finn R."/>
            <person name="Kale V."/>
            <person name="Holt S."/>
            <person name="Cochrane G."/>
            <person name="Meng A."/>
            <person name="Brown T."/>
            <person name="Cohen L."/>
        </authorList>
    </citation>
    <scope>NUCLEOTIDE SEQUENCE</scope>
    <source>
        <strain evidence="3">RCC3387</strain>
    </source>
</reference>
<sequence length="347" mass="39240">MEVPNASALSNNLGFGALLLLVPVAFFLVMTKLHRGSYAPATAPAAAPAYSAAAGATYQEQLRSDPCDAGPCRREFYMYRAQSDFNYPMQNVNTASLAGVMWYLHNEIVQSVPRKYDVTRVMRLKVTMMNTQEWWTTHQSQFGAYVAFDMGHCTVPNCQHIWDTYGYIVGCQAPNTGVANYRADRRTMKECNVGRCHAPIWYSLPGACPQMRYDMKTPFCKQNYPGGFAFASYNETTGLGRRDDWEVTGGRTATYHVDWAGEVTLDELVGIYNYSDFMSQGYREYDKVSDQGYGTTFWNGIHNESACRWRMNRLRDLLNQKIDTKYGTTSRFPRDLPEPMCDSGASS</sequence>
<name>A0A7S2PV99_9DINO</name>